<dbReference type="InterPro" id="IPR036864">
    <property type="entry name" value="Zn2-C6_fun-type_DNA-bd_sf"/>
</dbReference>
<dbReference type="PANTHER" id="PTHR31845">
    <property type="entry name" value="FINGER DOMAIN PROTEIN, PUTATIVE-RELATED"/>
    <property type="match status" value="1"/>
</dbReference>
<organism evidence="8 9">
    <name type="scientific">Meristemomyces frigidus</name>
    <dbReference type="NCBI Taxonomy" id="1508187"/>
    <lineage>
        <taxon>Eukaryota</taxon>
        <taxon>Fungi</taxon>
        <taxon>Dikarya</taxon>
        <taxon>Ascomycota</taxon>
        <taxon>Pezizomycotina</taxon>
        <taxon>Dothideomycetes</taxon>
        <taxon>Dothideomycetidae</taxon>
        <taxon>Mycosphaerellales</taxon>
        <taxon>Teratosphaeriaceae</taxon>
        <taxon>Meristemomyces</taxon>
    </lineage>
</organism>
<dbReference type="PROSITE" id="PS00463">
    <property type="entry name" value="ZN2_CY6_FUNGAL_1"/>
    <property type="match status" value="1"/>
</dbReference>
<evidence type="ECO:0000256" key="1">
    <source>
        <dbReference type="ARBA" id="ARBA00004123"/>
    </source>
</evidence>
<evidence type="ECO:0000256" key="5">
    <source>
        <dbReference type="ARBA" id="ARBA00023242"/>
    </source>
</evidence>
<dbReference type="EMBL" id="JAVRRL010000055">
    <property type="protein sequence ID" value="KAK5109973.1"/>
    <property type="molecule type" value="Genomic_DNA"/>
</dbReference>
<name>A0AAN7TDJ2_9PEZI</name>
<dbReference type="CDD" id="cd12148">
    <property type="entry name" value="fungal_TF_MHR"/>
    <property type="match status" value="1"/>
</dbReference>
<keyword evidence="4" id="KW-0804">Transcription</keyword>
<feature type="region of interest" description="Disordered" evidence="6">
    <location>
        <begin position="92"/>
        <end position="115"/>
    </location>
</feature>
<keyword evidence="2" id="KW-0805">Transcription regulation</keyword>
<dbReference type="CDD" id="cd00067">
    <property type="entry name" value="GAL4"/>
    <property type="match status" value="1"/>
</dbReference>
<dbReference type="AlphaFoldDB" id="A0AAN7TDJ2"/>
<evidence type="ECO:0000259" key="7">
    <source>
        <dbReference type="PROSITE" id="PS00463"/>
    </source>
</evidence>
<keyword evidence="5" id="KW-0539">Nucleus</keyword>
<reference evidence="8" key="1">
    <citation type="submission" date="2023-08" db="EMBL/GenBank/DDBJ databases">
        <title>Black Yeasts Isolated from many extreme environments.</title>
        <authorList>
            <person name="Coleine C."/>
            <person name="Stajich J.E."/>
            <person name="Selbmann L."/>
        </authorList>
    </citation>
    <scope>NUCLEOTIDE SEQUENCE</scope>
    <source>
        <strain evidence="8">CCFEE 5401</strain>
    </source>
</reference>
<dbReference type="GO" id="GO:0000976">
    <property type="term" value="F:transcription cis-regulatory region binding"/>
    <property type="evidence" value="ECO:0007669"/>
    <property type="project" value="TreeGrafter"/>
</dbReference>
<dbReference type="InterPro" id="IPR001138">
    <property type="entry name" value="Zn2Cys6_DnaBD"/>
</dbReference>
<accession>A0AAN7TDJ2</accession>
<dbReference type="GO" id="GO:0008270">
    <property type="term" value="F:zinc ion binding"/>
    <property type="evidence" value="ECO:0007669"/>
    <property type="project" value="InterPro"/>
</dbReference>
<sequence>MGVDSTMNDAVPDAQMSRSMARSCTTCSKAKAKCVRLSGREICDRCARLSKTCTSKEPVTRKRKSLKSSRAAQLAKLESKIEHLVNTLSTYPSTLNTTGNPSPPLSQHDFDNDSGRRRRDEILATLCADHDECDDAEGRSSTSTSSPTECDVAGTNFRVPMVPPNDKKVYDMLGMPVSEAEILLDRYKRLMAPSLPFVLIAPDVTAQQMREQKPLLLHAIVTVTCFHDLAKQQALVRTLMRDITERILMTNEKNIGVVQALLVFVAWYHPHIFWGQQVNNLLHLAIAMTNDLGIDRAPGTCPSDFKAATSKAVQDPAPITKSVTMEEIRALSGVYYLTSMLASSFQKLDPVSWTSFLDKSLMTLAETREHESDLLLVQLMRLQHLAQDTQTTGSSSAPVQMYVKSFTTELAALRQHDPCAGSANTLLELQYLTTEILIWELSLTDLQENKSTAQRTHIDGLYSCISAIKRYMAVINALPINAYLTLPFSIFGQFAHAFIVLTKIAALEDIQGWDMATLHQSLDFAATVEQAALRFDAATTSSPDGLRVDNECFAKWAHRIRWMCRVYQAKFSPSTAAAISTTTANPQSVMRQSSKDHGHLLNGDLVGQVEAGAYQQTQQGQMVPQLPTPSSDELLPPDFINYLDNDFWSNFPVEYDLGFPESQGLGTSLGFGGGV</sequence>
<keyword evidence="3" id="KW-0238">DNA-binding</keyword>
<evidence type="ECO:0000313" key="9">
    <source>
        <dbReference type="Proteomes" id="UP001310890"/>
    </source>
</evidence>
<evidence type="ECO:0000256" key="6">
    <source>
        <dbReference type="SAM" id="MobiDB-lite"/>
    </source>
</evidence>
<proteinExistence type="predicted"/>
<evidence type="ECO:0000313" key="8">
    <source>
        <dbReference type="EMBL" id="KAK5109973.1"/>
    </source>
</evidence>
<evidence type="ECO:0000256" key="4">
    <source>
        <dbReference type="ARBA" id="ARBA00023163"/>
    </source>
</evidence>
<dbReference type="SUPFAM" id="SSF57701">
    <property type="entry name" value="Zn2/Cys6 DNA-binding domain"/>
    <property type="match status" value="1"/>
</dbReference>
<dbReference type="Gene3D" id="4.10.240.10">
    <property type="entry name" value="Zn(2)-C6 fungal-type DNA-binding domain"/>
    <property type="match status" value="1"/>
</dbReference>
<protein>
    <recommendedName>
        <fullName evidence="7">Zn(2)-C6 fungal-type domain-containing protein</fullName>
    </recommendedName>
</protein>
<comment type="subcellular location">
    <subcellularLocation>
        <location evidence="1">Nucleus</location>
    </subcellularLocation>
</comment>
<evidence type="ECO:0000256" key="2">
    <source>
        <dbReference type="ARBA" id="ARBA00023015"/>
    </source>
</evidence>
<dbReference type="Proteomes" id="UP001310890">
    <property type="component" value="Unassembled WGS sequence"/>
</dbReference>
<comment type="caution">
    <text evidence="8">The sequence shown here is derived from an EMBL/GenBank/DDBJ whole genome shotgun (WGS) entry which is preliminary data.</text>
</comment>
<gene>
    <name evidence="8" type="ORF">LTR62_006340</name>
</gene>
<dbReference type="GO" id="GO:0000981">
    <property type="term" value="F:DNA-binding transcription factor activity, RNA polymerase II-specific"/>
    <property type="evidence" value="ECO:0007669"/>
    <property type="project" value="InterPro"/>
</dbReference>
<feature type="domain" description="Zn(2)-C6 fungal-type" evidence="7">
    <location>
        <begin position="23"/>
        <end position="53"/>
    </location>
</feature>
<dbReference type="InterPro" id="IPR051089">
    <property type="entry name" value="prtT"/>
</dbReference>
<evidence type="ECO:0000256" key="3">
    <source>
        <dbReference type="ARBA" id="ARBA00023125"/>
    </source>
</evidence>
<dbReference type="PANTHER" id="PTHR31845:SF10">
    <property type="entry name" value="ZN(II)2CYS6 TRANSCRIPTION FACTOR (EUROFUNG)"/>
    <property type="match status" value="1"/>
</dbReference>
<dbReference type="GO" id="GO:0005634">
    <property type="term" value="C:nucleus"/>
    <property type="evidence" value="ECO:0007669"/>
    <property type="project" value="UniProtKB-SubCell"/>
</dbReference>